<reference evidence="2 3" key="1">
    <citation type="submission" date="2015-08" db="EMBL/GenBank/DDBJ databases">
        <title>Whole genome sequence of Flavobacterium akiainvivens IK-1T, from decaying Wikstroemia oahuensis, an endemic Hawaiian shrub.</title>
        <authorList>
            <person name="Wan X."/>
            <person name="Hou S."/>
            <person name="Saito J."/>
            <person name="Donachie S."/>
        </authorList>
    </citation>
    <scope>NUCLEOTIDE SEQUENCE [LARGE SCALE GENOMIC DNA]</scope>
    <source>
        <strain evidence="2 3">IK-1</strain>
    </source>
</reference>
<keyword evidence="1" id="KW-0812">Transmembrane</keyword>
<feature type="transmembrane region" description="Helical" evidence="1">
    <location>
        <begin position="84"/>
        <end position="105"/>
    </location>
</feature>
<gene>
    <name evidence="2" type="ORF">AM493_05410</name>
</gene>
<evidence type="ECO:0000313" key="3">
    <source>
        <dbReference type="Proteomes" id="UP000037755"/>
    </source>
</evidence>
<keyword evidence="1" id="KW-1133">Transmembrane helix</keyword>
<dbReference type="EMBL" id="LIYD01000005">
    <property type="protein sequence ID" value="KOS05532.1"/>
    <property type="molecule type" value="Genomic_DNA"/>
</dbReference>
<dbReference type="AlphaFoldDB" id="A0A0M9VHQ3"/>
<evidence type="ECO:0000313" key="2">
    <source>
        <dbReference type="EMBL" id="KOS05532.1"/>
    </source>
</evidence>
<dbReference type="STRING" id="1202724.AM493_05410"/>
<comment type="caution">
    <text evidence="2">The sequence shown here is derived from an EMBL/GenBank/DDBJ whole genome shotgun (WGS) entry which is preliminary data.</text>
</comment>
<dbReference type="Proteomes" id="UP000037755">
    <property type="component" value="Unassembled WGS sequence"/>
</dbReference>
<sequence>MENTPQTPNVQSAPLEPQVMATLMNYDQCYNFAANLMINQDKNRYEVTTALMNLGMPESEAAIMAESVETEVANAYKAKANKDMLWGAVWCVGGIIVTAATYSAASGGGKYVVAWGAILFGGTRFVRGLMASMKANS</sequence>
<organism evidence="2 3">
    <name type="scientific">Flavobacterium akiainvivens</name>
    <dbReference type="NCBI Taxonomy" id="1202724"/>
    <lineage>
        <taxon>Bacteria</taxon>
        <taxon>Pseudomonadati</taxon>
        <taxon>Bacteroidota</taxon>
        <taxon>Flavobacteriia</taxon>
        <taxon>Flavobacteriales</taxon>
        <taxon>Flavobacteriaceae</taxon>
        <taxon>Flavobacterium</taxon>
    </lineage>
</organism>
<protein>
    <submittedName>
        <fullName evidence="2">Uncharacterized protein</fullName>
    </submittedName>
</protein>
<dbReference type="RefSeq" id="WP_054406731.1">
    <property type="nucleotide sequence ID" value="NZ_FOYA01000003.1"/>
</dbReference>
<proteinExistence type="predicted"/>
<accession>A0A0M9VHQ3</accession>
<dbReference type="OrthoDB" id="1003670at2"/>
<name>A0A0M9VHQ3_9FLAO</name>
<keyword evidence="3" id="KW-1185">Reference proteome</keyword>
<keyword evidence="1" id="KW-0472">Membrane</keyword>
<evidence type="ECO:0000256" key="1">
    <source>
        <dbReference type="SAM" id="Phobius"/>
    </source>
</evidence>
<feature type="transmembrane region" description="Helical" evidence="1">
    <location>
        <begin position="111"/>
        <end position="130"/>
    </location>
</feature>
<dbReference type="PATRIC" id="fig|1202724.3.peg.1118"/>